<feature type="transmembrane region" description="Helical" evidence="6">
    <location>
        <begin position="120"/>
        <end position="142"/>
    </location>
</feature>
<evidence type="ECO:0000256" key="3">
    <source>
        <dbReference type="ARBA" id="ARBA00022692"/>
    </source>
</evidence>
<dbReference type="CDD" id="cd13124">
    <property type="entry name" value="MATE_SpoVB_like"/>
    <property type="match status" value="1"/>
</dbReference>
<sequence length="539" mass="57892">MSKKSFVRGAAVLAVAGIICKFIGMFYRIPMTQILGNYGMGVYQHATPIYAILLGLSSSGIPTAIAFLVAEHLTKDDERGAWRVFRISFHLLFWIGVITTVLLVVFRNTIATIYKDPDVVLSLITLAPSLFFVSLISAYRGYFQGRQHMAPTAISQLVEQVVKLGMGMVLATAWQTKGVEYGVAGAFVGVTLSEVVALLYLMLVQAKQRHSIIHELAKPMPRRSQESTKSIAIRLAKLAIPATVASVIMPLVTMIDGGIVANRLVNLLGYSAEQATTLNGLMGNKVNVLVNIPAVVTTSLSMSLVPAISAYRAQGNIKGIRRNAIQGVRLAMMISLPVAMGFFVLAEPIMLLLFGASDPVMDQTAANLLKIMSLGTIFLALLHTMTGFLQGLGRVRVPLRNLLMGGIVKVILSFILIGIPQINILGAAISSTACYGVAGLLNVYAVKSATRTRFRLKRVLLRPLLASAGMGLVVWLCHKLLVGSLGNAVATSAAICVGIVVYGFLLLVTGGVNRRDLKAMPGGGKLARVLEKTHLLRKE</sequence>
<feature type="transmembrane region" description="Helical" evidence="6">
    <location>
        <begin position="238"/>
        <end position="261"/>
    </location>
</feature>
<dbReference type="InterPro" id="IPR050833">
    <property type="entry name" value="Poly_Biosynth_Transport"/>
</dbReference>
<feature type="transmembrane region" description="Helical" evidence="6">
    <location>
        <begin position="288"/>
        <end position="309"/>
    </location>
</feature>
<feature type="transmembrane region" description="Helical" evidence="6">
    <location>
        <begin position="459"/>
        <end position="476"/>
    </location>
</feature>
<evidence type="ECO:0000256" key="4">
    <source>
        <dbReference type="ARBA" id="ARBA00022989"/>
    </source>
</evidence>
<reference evidence="7" key="1">
    <citation type="submission" date="2020-08" db="EMBL/GenBank/DDBJ databases">
        <title>Genome public.</title>
        <authorList>
            <person name="Liu C."/>
            <person name="Sun Q."/>
        </authorList>
    </citation>
    <scope>NUCLEOTIDE SEQUENCE</scope>
    <source>
        <strain evidence="7">NSJ-53</strain>
    </source>
</reference>
<keyword evidence="3 6" id="KW-0812">Transmembrane</keyword>
<accession>A0A926HQ85</accession>
<dbReference type="GO" id="GO:0005886">
    <property type="term" value="C:plasma membrane"/>
    <property type="evidence" value="ECO:0007669"/>
    <property type="project" value="UniProtKB-SubCell"/>
</dbReference>
<keyword evidence="8" id="KW-1185">Reference proteome</keyword>
<protein>
    <submittedName>
        <fullName evidence="7">Polysaccharide biosynthesis protein</fullName>
    </submittedName>
</protein>
<dbReference type="PANTHER" id="PTHR30250">
    <property type="entry name" value="PST FAMILY PREDICTED COLANIC ACID TRANSPORTER"/>
    <property type="match status" value="1"/>
</dbReference>
<dbReference type="PANTHER" id="PTHR30250:SF21">
    <property type="entry name" value="LIPID II FLIPPASE MURJ"/>
    <property type="match status" value="1"/>
</dbReference>
<feature type="transmembrane region" description="Helical" evidence="6">
    <location>
        <begin position="49"/>
        <end position="70"/>
    </location>
</feature>
<dbReference type="InterPro" id="IPR024923">
    <property type="entry name" value="PG_synth_SpoVB"/>
</dbReference>
<keyword evidence="4 6" id="KW-1133">Transmembrane helix</keyword>
<keyword evidence="2" id="KW-1003">Cell membrane</keyword>
<feature type="transmembrane region" description="Helical" evidence="6">
    <location>
        <begin position="330"/>
        <end position="356"/>
    </location>
</feature>
<feature type="transmembrane region" description="Helical" evidence="6">
    <location>
        <begin position="181"/>
        <end position="203"/>
    </location>
</feature>
<proteinExistence type="predicted"/>
<organism evidence="7 8">
    <name type="scientific">Gehongia tenuis</name>
    <dbReference type="NCBI Taxonomy" id="2763655"/>
    <lineage>
        <taxon>Bacteria</taxon>
        <taxon>Bacillati</taxon>
        <taxon>Bacillota</taxon>
        <taxon>Clostridia</taxon>
        <taxon>Christensenellales</taxon>
        <taxon>Christensenellaceae</taxon>
        <taxon>Gehongia</taxon>
    </lineage>
</organism>
<evidence type="ECO:0000256" key="2">
    <source>
        <dbReference type="ARBA" id="ARBA00022475"/>
    </source>
</evidence>
<evidence type="ECO:0000256" key="5">
    <source>
        <dbReference type="ARBA" id="ARBA00023136"/>
    </source>
</evidence>
<gene>
    <name evidence="7" type="ORF">H8696_08905</name>
</gene>
<evidence type="ECO:0000313" key="8">
    <source>
        <dbReference type="Proteomes" id="UP000623172"/>
    </source>
</evidence>
<dbReference type="Proteomes" id="UP000623172">
    <property type="component" value="Unassembled WGS sequence"/>
</dbReference>
<dbReference type="PIRSF" id="PIRSF038958">
    <property type="entry name" value="PG_synth_SpoVB"/>
    <property type="match status" value="1"/>
</dbReference>
<feature type="transmembrane region" description="Helical" evidence="6">
    <location>
        <begin position="7"/>
        <end position="29"/>
    </location>
</feature>
<keyword evidence="5 6" id="KW-0472">Membrane</keyword>
<feature type="transmembrane region" description="Helical" evidence="6">
    <location>
        <begin position="401"/>
        <end position="419"/>
    </location>
</feature>
<feature type="transmembrane region" description="Helical" evidence="6">
    <location>
        <begin position="91"/>
        <end position="114"/>
    </location>
</feature>
<dbReference type="InterPro" id="IPR002797">
    <property type="entry name" value="Polysacc_synth"/>
</dbReference>
<dbReference type="EMBL" id="JACRSR010000003">
    <property type="protein sequence ID" value="MBC8531963.1"/>
    <property type="molecule type" value="Genomic_DNA"/>
</dbReference>
<feature type="transmembrane region" description="Helical" evidence="6">
    <location>
        <begin position="425"/>
        <end position="447"/>
    </location>
</feature>
<evidence type="ECO:0000313" key="7">
    <source>
        <dbReference type="EMBL" id="MBC8531963.1"/>
    </source>
</evidence>
<evidence type="ECO:0000256" key="6">
    <source>
        <dbReference type="SAM" id="Phobius"/>
    </source>
</evidence>
<feature type="transmembrane region" description="Helical" evidence="6">
    <location>
        <begin position="368"/>
        <end position="389"/>
    </location>
</feature>
<evidence type="ECO:0000256" key="1">
    <source>
        <dbReference type="ARBA" id="ARBA00004651"/>
    </source>
</evidence>
<comment type="caution">
    <text evidence="7">The sequence shown here is derived from an EMBL/GenBank/DDBJ whole genome shotgun (WGS) entry which is preliminary data.</text>
</comment>
<comment type="subcellular location">
    <subcellularLocation>
        <location evidence="1">Cell membrane</location>
        <topology evidence="1">Multi-pass membrane protein</topology>
    </subcellularLocation>
</comment>
<dbReference type="Pfam" id="PF01943">
    <property type="entry name" value="Polysacc_synt"/>
    <property type="match status" value="1"/>
</dbReference>
<feature type="transmembrane region" description="Helical" evidence="6">
    <location>
        <begin position="488"/>
        <end position="508"/>
    </location>
</feature>
<dbReference type="RefSeq" id="WP_249316826.1">
    <property type="nucleotide sequence ID" value="NZ_JACRSR010000003.1"/>
</dbReference>
<dbReference type="AlphaFoldDB" id="A0A926HQ85"/>
<name>A0A926HQ85_9FIRM</name>